<protein>
    <submittedName>
        <fullName evidence="5">Tapemeasure-like protein</fullName>
    </submittedName>
</protein>
<feature type="coiled-coil region" evidence="2">
    <location>
        <begin position="299"/>
        <end position="326"/>
    </location>
</feature>
<evidence type="ECO:0000259" key="4">
    <source>
        <dbReference type="SMART" id="SM00047"/>
    </source>
</evidence>
<dbReference type="InterPro" id="IPR051056">
    <property type="entry name" value="Glycosyl_Hydrolase_73"/>
</dbReference>
<name>A0A142F1E8_9CAUD</name>
<evidence type="ECO:0000256" key="3">
    <source>
        <dbReference type="SAM" id="MobiDB-lite"/>
    </source>
</evidence>
<feature type="domain" description="Mannosyl-glycoprotein endo-beta-N-acetylglucosamidase-like" evidence="4">
    <location>
        <begin position="1059"/>
        <end position="1192"/>
    </location>
</feature>
<dbReference type="RefSeq" id="YP_009275295.1">
    <property type="nucleotide sequence ID" value="NC_030925.1"/>
</dbReference>
<evidence type="ECO:0000313" key="6">
    <source>
        <dbReference type="Proteomes" id="UP000201588"/>
    </source>
</evidence>
<evidence type="ECO:0000256" key="1">
    <source>
        <dbReference type="ARBA" id="ARBA00022801"/>
    </source>
</evidence>
<dbReference type="InterPro" id="IPR002901">
    <property type="entry name" value="MGlyc_endo_b_GlcNAc-like_dom"/>
</dbReference>
<reference evidence="5 6" key="1">
    <citation type="submission" date="2016-01" db="EMBL/GenBank/DDBJ databases">
        <title>Isolation and characterization of bacteriophages from East Africa Rift Valley soda lakes.</title>
        <authorList>
            <person name="van Zyl L.J."/>
            <person name="Nemavhulani S."/>
            <person name="Cowan D.A."/>
            <person name="Trindade M.I."/>
        </authorList>
    </citation>
    <scope>NUCLEOTIDE SEQUENCE [LARGE SCALE GENOMIC DNA]</scope>
</reference>
<feature type="coiled-coil region" evidence="2">
    <location>
        <begin position="18"/>
        <end position="85"/>
    </location>
</feature>
<dbReference type="PANTHER" id="PTHR33308:SF9">
    <property type="entry name" value="PEPTIDOGLYCAN HYDROLASE FLGJ"/>
    <property type="match status" value="1"/>
</dbReference>
<dbReference type="Pfam" id="PF01832">
    <property type="entry name" value="Glucosaminidase"/>
    <property type="match status" value="1"/>
</dbReference>
<keyword evidence="1" id="KW-0378">Hydrolase</keyword>
<evidence type="ECO:0000256" key="2">
    <source>
        <dbReference type="SAM" id="Coils"/>
    </source>
</evidence>
<organism evidence="5 6">
    <name type="scientific">Bacillus phage Shbh1</name>
    <dbReference type="NCBI Taxonomy" id="1796992"/>
    <lineage>
        <taxon>Viruses</taxon>
        <taxon>Duplodnaviria</taxon>
        <taxon>Heunggongvirae</taxon>
        <taxon>Uroviricota</taxon>
        <taxon>Caudoviricetes</taxon>
        <taxon>Herelleviridae</taxon>
        <taxon>Bastillevirinae</taxon>
        <taxon>Shalavirus</taxon>
        <taxon>Shalavirus Shbh1</taxon>
    </lineage>
</organism>
<proteinExistence type="predicted"/>
<dbReference type="Proteomes" id="UP000201588">
    <property type="component" value="Segment"/>
</dbReference>
<keyword evidence="2" id="KW-0175">Coiled coil</keyword>
<dbReference type="SMART" id="SM00047">
    <property type="entry name" value="LYZ2"/>
    <property type="match status" value="1"/>
</dbReference>
<accession>A0A142F1E8</accession>
<feature type="compositionally biased region" description="Polar residues" evidence="3">
    <location>
        <begin position="936"/>
        <end position="946"/>
    </location>
</feature>
<evidence type="ECO:0000313" key="5">
    <source>
        <dbReference type="EMBL" id="AMQ66605.1"/>
    </source>
</evidence>
<feature type="compositionally biased region" description="Basic and acidic residues" evidence="3">
    <location>
        <begin position="947"/>
        <end position="975"/>
    </location>
</feature>
<sequence>MANMEKFIFSVDAQTDKAVHKLQEINRLMNEIERVRNRGLNDYSTTNQKDMDLNMRSMSKLTSMYKEVSRDLDEIQRKMREIADTSVIPEGATGDQVKEIERLQRTSEKQAQAAIRQQRLLQQEYKRTLMSFQELAHFQQNQSRNFKHVFSSNDLYNLPRDRKEDGSLDSTRARKIIDAISDSADGVASELENVRDKIREVNKLDRRSESLSRRASASNYMSYQQFENFRSDLNTSRSSYADERERNRNALAELGMERSRLTQEIKDIERNPQNTPEDIDRKIALQQTVRAIDDEFESRLQLNKTLDRTIENMEKYNKTLERQNVEVKPERGTMRGMMYERAPAIGLALGGAVAGVFGGLYARGSSVNRSMRDDIISIGQRTDQEDWRTNVRDNAFEAGLADRLGFTGQQMLSFQTAYLSNRGFQDTDDLNTAMQSQAVFSRVTGTSADRTQDFFNNLFNSAALVGNDVADIQNAFVGAIKQSGMEGREEQQLAALEGLLAEASRGRVLGQTDVLNYMGIQSILSRSGNPALQGTRGGELMQSLDQSIRQGFDDPSTRLLFGMGSQFQGIEGRWELRKQMERGISDPTNVQRLFDIANSYGGTGLERREVFLTNAQRMGADLTTEQVDALYDLYEQGQLTEDGIARALQGALEEGSDLSQERLDRYQSSHAATDNQSEAVLEKQAAQLNDLGNVVRKANAAMGGVPPVAYATIASLVALSAAALGTAGSFGLGTLLRRGVAGSYNRGGGTGSFGRGTGTFGGGMGGFGGWLGGGFGRQQQRTPTSTGRGGGMAGMGHTTIQGMSDPNVRKGGLPNTGPQRGGGGWFRNMFGGAGPRNGIVAGGSMLGGLANRALLPLGIISAISAVASAPEGAKGETFGTAFGGLGGGLGGAALGASIGSVFPGVGTIIGGLIGGFLGSGVGSSAGGWLGSQFGTKTASASDVNTSDLKEQVDRENTTRKDLAENKRSDNISEERRNLDRYENSLKEADRLLRQARLQNGIFGSGGMGGGGGTGIGSTGGNLRFLPDGQKWTDNNIVHHDLGYTDAALSAQDLDRWIDSMAPSNSIMRGMGEAFFRAGTESGLDPRYLVAHAALETGWGTSNIAKQKGNMYGIGAFDASPFSSAYSFNNVEAGIVEGAKWIAENYYGRGQTTLHTMRHNGGKHEYATDPQWDKKIANLMKGAPSGTGSVNINSKVEVNVNSDQPLSSQVANDQELKRTGLAINERIFGSMNYYARDMRRF</sequence>
<dbReference type="EMBL" id="KU640380">
    <property type="protein sequence ID" value="AMQ66605.1"/>
    <property type="molecule type" value="Genomic_DNA"/>
</dbReference>
<dbReference type="PANTHER" id="PTHR33308">
    <property type="entry name" value="PEPTIDOGLYCAN HYDROLASE FLGJ"/>
    <property type="match status" value="1"/>
</dbReference>
<feature type="region of interest" description="Disordered" evidence="3">
    <location>
        <begin position="936"/>
        <end position="975"/>
    </location>
</feature>
<dbReference type="KEGG" id="vg:28799490"/>
<dbReference type="Gene3D" id="1.10.530.10">
    <property type="match status" value="1"/>
</dbReference>
<dbReference type="GeneID" id="28799490"/>
<dbReference type="GO" id="GO:0004040">
    <property type="term" value="F:amidase activity"/>
    <property type="evidence" value="ECO:0007669"/>
    <property type="project" value="InterPro"/>
</dbReference>
<keyword evidence="6" id="KW-1185">Reference proteome</keyword>